<dbReference type="Pfam" id="PF01420">
    <property type="entry name" value="Methylase_S"/>
    <property type="match status" value="2"/>
</dbReference>
<keyword evidence="6" id="KW-0255">Endonuclease</keyword>
<gene>
    <name evidence="6" type="ORF">PQJ61_09635</name>
</gene>
<reference evidence="6 7" key="1">
    <citation type="submission" date="2022-12" db="EMBL/GenBank/DDBJ databases">
        <title>Metagenome assembled genome from gulf of manar.</title>
        <authorList>
            <person name="Kohli P."/>
            <person name="Pk S."/>
            <person name="Venkata Ramana C."/>
            <person name="Sasikala C."/>
        </authorList>
    </citation>
    <scope>NUCLEOTIDE SEQUENCE [LARGE SCALE GENOMIC DNA]</scope>
    <source>
        <strain evidence="6">JB008</strain>
    </source>
</reference>
<sequence length="429" mass="48911">MTKVNEGRPGYKETKIGWIPEEWNTKRLKDVTKIVSGTTPYRGEYVRYFKDGIHPWVKTTDLNNREIVNTEECITDIALIECSCKLLPIDTVFVAMYGGFKQIGRTGILKKRASCNQALSAMFPSKNHHSEYLLHYLNGEINRWRNYAASSRKDPNITKGDVRAFIIAIPPLSEQKKIAEILSTWDEAIEKLEKLIELKEKRKKGLMNELFTGKRRLPGFGFPTNSNNIILDGWKKIKLKDIAIDITRKNNGESSHVLTASGTNGLVDQKEYFKRNVSGENLSNYYLLKKNEFAYNRSSMKGYPFGAIKILDKYDAGVLSTLYICFAIDESNVNLAYIDEYFESGLCNIELNGRVQVGARAHGLLNISKADFYGINLIIPPLKEQQEIVNIIKTFRADLSYLKKTLENIKSQKRGLMQKLLTGEIRVKV</sequence>
<evidence type="ECO:0000256" key="2">
    <source>
        <dbReference type="ARBA" id="ARBA00022747"/>
    </source>
</evidence>
<dbReference type="Proteomes" id="UP001221217">
    <property type="component" value="Unassembled WGS sequence"/>
</dbReference>
<feature type="coiled-coil region" evidence="4">
    <location>
        <begin position="182"/>
        <end position="209"/>
    </location>
</feature>
<comment type="similarity">
    <text evidence="1">Belongs to the type-I restriction system S methylase family.</text>
</comment>
<keyword evidence="2" id="KW-0680">Restriction system</keyword>
<name>A0AAJ1MJX3_9SPIO</name>
<evidence type="ECO:0000256" key="3">
    <source>
        <dbReference type="ARBA" id="ARBA00023125"/>
    </source>
</evidence>
<dbReference type="InterPro" id="IPR052021">
    <property type="entry name" value="Type-I_RS_S_subunit"/>
</dbReference>
<dbReference type="Gene3D" id="1.10.287.1120">
    <property type="entry name" value="Bipartite methylase S protein"/>
    <property type="match status" value="1"/>
</dbReference>
<dbReference type="InterPro" id="IPR000055">
    <property type="entry name" value="Restrct_endonuc_typeI_TRD"/>
</dbReference>
<evidence type="ECO:0000259" key="5">
    <source>
        <dbReference type="Pfam" id="PF01420"/>
    </source>
</evidence>
<protein>
    <submittedName>
        <fullName evidence="6">Restriction endonuclease subunit S</fullName>
        <ecNumber evidence="6">3.1.21.-</ecNumber>
    </submittedName>
</protein>
<accession>A0AAJ1MJX3</accession>
<proteinExistence type="inferred from homology"/>
<dbReference type="PANTHER" id="PTHR30408:SF12">
    <property type="entry name" value="TYPE I RESTRICTION ENZYME MJAVIII SPECIFICITY SUBUNIT"/>
    <property type="match status" value="1"/>
</dbReference>
<feature type="domain" description="Type I restriction modification DNA specificity" evidence="5">
    <location>
        <begin position="232"/>
        <end position="409"/>
    </location>
</feature>
<dbReference type="Gene3D" id="3.90.220.20">
    <property type="entry name" value="DNA methylase specificity domains"/>
    <property type="match status" value="2"/>
</dbReference>
<keyword evidence="6" id="KW-0540">Nuclease</keyword>
<dbReference type="GO" id="GO:0009307">
    <property type="term" value="P:DNA restriction-modification system"/>
    <property type="evidence" value="ECO:0007669"/>
    <property type="project" value="UniProtKB-KW"/>
</dbReference>
<keyword evidence="6" id="KW-0378">Hydrolase</keyword>
<dbReference type="PANTHER" id="PTHR30408">
    <property type="entry name" value="TYPE-1 RESTRICTION ENZYME ECOKI SPECIFICITY PROTEIN"/>
    <property type="match status" value="1"/>
</dbReference>
<evidence type="ECO:0000313" key="6">
    <source>
        <dbReference type="EMBL" id="MDC7227012.1"/>
    </source>
</evidence>
<evidence type="ECO:0000313" key="7">
    <source>
        <dbReference type="Proteomes" id="UP001221217"/>
    </source>
</evidence>
<feature type="domain" description="Type I restriction modification DNA specificity" evidence="5">
    <location>
        <begin position="20"/>
        <end position="199"/>
    </location>
</feature>
<dbReference type="EMBL" id="JAQQAL010000022">
    <property type="protein sequence ID" value="MDC7227012.1"/>
    <property type="molecule type" value="Genomic_DNA"/>
</dbReference>
<dbReference type="EC" id="3.1.21.-" evidence="6"/>
<dbReference type="SUPFAM" id="SSF116734">
    <property type="entry name" value="DNA methylase specificity domain"/>
    <property type="match status" value="2"/>
</dbReference>
<dbReference type="GO" id="GO:0004519">
    <property type="term" value="F:endonuclease activity"/>
    <property type="evidence" value="ECO:0007669"/>
    <property type="project" value="UniProtKB-KW"/>
</dbReference>
<dbReference type="AlphaFoldDB" id="A0AAJ1MJX3"/>
<keyword evidence="4" id="KW-0175">Coiled coil</keyword>
<dbReference type="InterPro" id="IPR044946">
    <property type="entry name" value="Restrct_endonuc_typeI_TRD_sf"/>
</dbReference>
<evidence type="ECO:0000256" key="4">
    <source>
        <dbReference type="SAM" id="Coils"/>
    </source>
</evidence>
<evidence type="ECO:0000256" key="1">
    <source>
        <dbReference type="ARBA" id="ARBA00010923"/>
    </source>
</evidence>
<comment type="caution">
    <text evidence="6">The sequence shown here is derived from an EMBL/GenBank/DDBJ whole genome shotgun (WGS) entry which is preliminary data.</text>
</comment>
<dbReference type="GO" id="GO:0003677">
    <property type="term" value="F:DNA binding"/>
    <property type="evidence" value="ECO:0007669"/>
    <property type="project" value="UniProtKB-KW"/>
</dbReference>
<dbReference type="GO" id="GO:0016787">
    <property type="term" value="F:hydrolase activity"/>
    <property type="evidence" value="ECO:0007669"/>
    <property type="project" value="UniProtKB-KW"/>
</dbReference>
<keyword evidence="3" id="KW-0238">DNA-binding</keyword>
<dbReference type="CDD" id="cd17276">
    <property type="entry name" value="RMtype1_S_Sau1132ORF3780P-TRD1-CR1_like"/>
    <property type="match status" value="1"/>
</dbReference>
<organism evidence="6 7">
    <name type="scientific">Candidatus Thalassospirochaeta sargassi</name>
    <dbReference type="NCBI Taxonomy" id="3119039"/>
    <lineage>
        <taxon>Bacteria</taxon>
        <taxon>Pseudomonadati</taxon>
        <taxon>Spirochaetota</taxon>
        <taxon>Spirochaetia</taxon>
        <taxon>Spirochaetales</taxon>
        <taxon>Spirochaetaceae</taxon>
        <taxon>Candidatus Thalassospirochaeta</taxon>
    </lineage>
</organism>